<evidence type="ECO:0000256" key="4">
    <source>
        <dbReference type="PROSITE-ProRule" id="PRU01248"/>
    </source>
</evidence>
<keyword evidence="1" id="KW-0229">DNA integration</keyword>
<reference evidence="8" key="2">
    <citation type="submission" date="2023-04" db="EMBL/GenBank/DDBJ databases">
        <title>Molecular characterization of the Integrative and Conjugative elements harboring multidrug-resistance gene from Glaesserella (Haemophilus) parasuis.</title>
        <authorList>
            <person name="Che Y."/>
            <person name="Zhou L."/>
        </authorList>
    </citation>
    <scope>NUCLEOTIDE SEQUENCE</scope>
    <source>
        <strain evidence="8">Z44</strain>
    </source>
</reference>
<dbReference type="InterPro" id="IPR050090">
    <property type="entry name" value="Tyrosine_recombinase_XerCD"/>
</dbReference>
<dbReference type="PROSITE" id="PS51900">
    <property type="entry name" value="CB"/>
    <property type="match status" value="1"/>
</dbReference>
<evidence type="ECO:0000256" key="2">
    <source>
        <dbReference type="ARBA" id="ARBA00023125"/>
    </source>
</evidence>
<dbReference type="AlphaFoldDB" id="A0A377ILW4"/>
<evidence type="ECO:0000259" key="5">
    <source>
        <dbReference type="PROSITE" id="PS51898"/>
    </source>
</evidence>
<keyword evidence="3" id="KW-0233">DNA recombination</keyword>
<organism evidence="7 9">
    <name type="scientific">Glaesserella parasuis</name>
    <name type="common">Haemophilus parasuis</name>
    <dbReference type="NCBI Taxonomy" id="738"/>
    <lineage>
        <taxon>Bacteria</taxon>
        <taxon>Pseudomonadati</taxon>
        <taxon>Pseudomonadota</taxon>
        <taxon>Gammaproteobacteria</taxon>
        <taxon>Pasteurellales</taxon>
        <taxon>Pasteurellaceae</taxon>
        <taxon>Glaesserella</taxon>
    </lineage>
</organism>
<dbReference type="Gene3D" id="1.10.443.10">
    <property type="entry name" value="Intergrase catalytic core"/>
    <property type="match status" value="1"/>
</dbReference>
<feature type="domain" description="Tyr recombinase" evidence="5">
    <location>
        <begin position="115"/>
        <end position="290"/>
    </location>
</feature>
<dbReference type="Pfam" id="PF00589">
    <property type="entry name" value="Phage_integrase"/>
    <property type="match status" value="1"/>
</dbReference>
<dbReference type="Proteomes" id="UP001148834">
    <property type="component" value="Unassembled WGS sequence"/>
</dbReference>
<keyword evidence="2 4" id="KW-0238">DNA-binding</keyword>
<dbReference type="PROSITE" id="PS51898">
    <property type="entry name" value="TYR_RECOMBINASE"/>
    <property type="match status" value="1"/>
</dbReference>
<protein>
    <submittedName>
        <fullName evidence="7">Tyrosine-type recombinase/integrase</fullName>
    </submittedName>
</protein>
<dbReference type="Gene3D" id="1.10.150.130">
    <property type="match status" value="1"/>
</dbReference>
<dbReference type="RefSeq" id="WP_021112079.1">
    <property type="nucleotide sequence ID" value="NZ_CP020085.1"/>
</dbReference>
<dbReference type="GO" id="GO:0015074">
    <property type="term" value="P:DNA integration"/>
    <property type="evidence" value="ECO:0007669"/>
    <property type="project" value="UniProtKB-KW"/>
</dbReference>
<dbReference type="InterPro" id="IPR011010">
    <property type="entry name" value="DNA_brk_join_enz"/>
</dbReference>
<name>A0A377ILW4_GLAPU</name>
<evidence type="ECO:0000259" key="6">
    <source>
        <dbReference type="PROSITE" id="PS51900"/>
    </source>
</evidence>
<dbReference type="PANTHER" id="PTHR30349:SF89">
    <property type="entry name" value="INTEGRASE_RECOMBINASE"/>
    <property type="match status" value="1"/>
</dbReference>
<dbReference type="InterPro" id="IPR044068">
    <property type="entry name" value="CB"/>
</dbReference>
<feature type="domain" description="Core-binding (CB)" evidence="6">
    <location>
        <begin position="29"/>
        <end position="105"/>
    </location>
</feature>
<evidence type="ECO:0000256" key="1">
    <source>
        <dbReference type="ARBA" id="ARBA00022908"/>
    </source>
</evidence>
<dbReference type="InterPro" id="IPR010998">
    <property type="entry name" value="Integrase_recombinase_N"/>
</dbReference>
<dbReference type="GO" id="GO:0003677">
    <property type="term" value="F:DNA binding"/>
    <property type="evidence" value="ECO:0007669"/>
    <property type="project" value="UniProtKB-UniRule"/>
</dbReference>
<dbReference type="EMBL" id="JAODIR010000056">
    <property type="protein sequence ID" value="MDD2168745.1"/>
    <property type="molecule type" value="Genomic_DNA"/>
</dbReference>
<dbReference type="InterPro" id="IPR002104">
    <property type="entry name" value="Integrase_catalytic"/>
</dbReference>
<accession>A0A377ILW4</accession>
<evidence type="ECO:0000313" key="8">
    <source>
        <dbReference type="EMBL" id="WGE09506.1"/>
    </source>
</evidence>
<dbReference type="InterPro" id="IPR013762">
    <property type="entry name" value="Integrase-like_cat_sf"/>
</dbReference>
<evidence type="ECO:0000313" key="9">
    <source>
        <dbReference type="Proteomes" id="UP001148834"/>
    </source>
</evidence>
<dbReference type="PANTHER" id="PTHR30349">
    <property type="entry name" value="PHAGE INTEGRASE-RELATED"/>
    <property type="match status" value="1"/>
</dbReference>
<evidence type="ECO:0000313" key="7">
    <source>
        <dbReference type="EMBL" id="MDD2168745.1"/>
    </source>
</evidence>
<proteinExistence type="predicted"/>
<evidence type="ECO:0000256" key="3">
    <source>
        <dbReference type="ARBA" id="ARBA00023172"/>
    </source>
</evidence>
<dbReference type="GO" id="GO:0006310">
    <property type="term" value="P:DNA recombination"/>
    <property type="evidence" value="ECO:0007669"/>
    <property type="project" value="UniProtKB-KW"/>
</dbReference>
<sequence length="295" mass="35076">MSTNIKYNVISKYNHENNIEKNIFKLLTRKQRKEIRIFESYLFEQERAQNTIRSYIAGVTKFFIGYKEINKTNLILYKKYLIENYSPQTVNIRISAINYYLSLKQMDHYKLKHIPLPKYHFTEGIMSFPEYKTLCDYLKEHNLRYYFIVRFLGSTGARISELVKFTIQDLEKGYAECHSKGKFRRINIPQSLINESREFFQNHKKELFLNRYGAPISARGIAHNLKIYAEKCGIRKDVVHPHNFRHFFAIQFLKKNNNIALLADLLGHSNVNMTALYLRLSHSEQREAINNAVNW</sequence>
<dbReference type="EMBL" id="CP121769">
    <property type="protein sequence ID" value="WGE09506.1"/>
    <property type="molecule type" value="Genomic_DNA"/>
</dbReference>
<dbReference type="SUPFAM" id="SSF56349">
    <property type="entry name" value="DNA breaking-rejoining enzymes"/>
    <property type="match status" value="1"/>
</dbReference>
<reference evidence="7" key="1">
    <citation type="submission" date="2022-09" db="EMBL/GenBank/DDBJ databases">
        <title>Molecular characterization of Glaesserella parasuis strains circulating in commercial swine farms using whole-genome sequencing.</title>
        <authorList>
            <person name="Mugabi R."/>
            <person name="Clavijo M."/>
            <person name="Li G."/>
        </authorList>
    </citation>
    <scope>NUCLEOTIDE SEQUENCE</scope>
    <source>
        <strain evidence="7">0435-53</strain>
    </source>
</reference>
<gene>
    <name evidence="7" type="ORF">N5925_09215</name>
    <name evidence="8" type="ORF">QBL01_09645</name>
</gene>
<dbReference type="Proteomes" id="UP001222296">
    <property type="component" value="Chromosome"/>
</dbReference>